<evidence type="ECO:0000256" key="1">
    <source>
        <dbReference type="ARBA" id="ARBA00000085"/>
    </source>
</evidence>
<dbReference type="InterPro" id="IPR036097">
    <property type="entry name" value="HisK_dim/P_sf"/>
</dbReference>
<keyword evidence="7 13" id="KW-0418">Kinase</keyword>
<evidence type="ECO:0000256" key="6">
    <source>
        <dbReference type="ARBA" id="ARBA00022692"/>
    </source>
</evidence>
<dbReference type="SMART" id="SM00387">
    <property type="entry name" value="HATPase_c"/>
    <property type="match status" value="1"/>
</dbReference>
<evidence type="ECO:0000256" key="3">
    <source>
        <dbReference type="ARBA" id="ARBA00012438"/>
    </source>
</evidence>
<dbReference type="CDD" id="cd00082">
    <property type="entry name" value="HisKA"/>
    <property type="match status" value="1"/>
</dbReference>
<accession>A0A4Q0XPV4</accession>
<dbReference type="OrthoDB" id="9762826at2"/>
<sequence>MKYSKSIYKQFYQKLIFATSLFIITLSFIFYGYTKATIYEDIKDGLLSDAKLIYKVSKESKIETANFNVITLSDVNVDIVTIDNVKDIKYTNFKQDDDYYVQLIYPFDLSTNKFIKITRNINSSRKMLSKIFNNILLLSLGGFIMVILYAFTVSKTLLKPILQITEKLSKMNENFLTHIDKERLPIEFHPLANSINTLTNKIQNFVKFKKELFIGAAHELKTPLAVVKLKNEVTLMKKREPERYEETLKVTIKEINDMNKMISSILDMGRAEGAQFEKPIELDIVNFMQSKMNDYKLLANQKEIGLHFNSKVKSFITIIQPTLLTHILQNFIQNAIKFTPKGKHIHVKLYENEGTAVVEVMDEGIGIDEAIDLFAPFKRVGGEAGAGLGLFLAKNAADSLGASIDLKNRKDGVKGTVATLCLASNPTCKI</sequence>
<dbReference type="PANTHER" id="PTHR45436:SF15">
    <property type="entry name" value="SENSOR HISTIDINE KINASE CUSS"/>
    <property type="match status" value="1"/>
</dbReference>
<keyword evidence="8 11" id="KW-1133">Transmembrane helix</keyword>
<keyword evidence="4" id="KW-0597">Phosphoprotein</keyword>
<dbReference type="RefSeq" id="WP_128996160.1">
    <property type="nucleotide sequence ID" value="NZ_PDKN01000004.1"/>
</dbReference>
<reference evidence="13 14" key="1">
    <citation type="submission" date="2017-10" db="EMBL/GenBank/DDBJ databases">
        <title>Genomics of the genus Arcobacter.</title>
        <authorList>
            <person name="Perez-Cataluna A."/>
            <person name="Figueras M.J."/>
        </authorList>
    </citation>
    <scope>NUCLEOTIDE SEQUENCE [LARGE SCALE GENOMIC DNA]</scope>
    <source>
        <strain evidence="13 14">CECT 8987</strain>
    </source>
</reference>
<keyword evidence="5" id="KW-0808">Transferase</keyword>
<dbReference type="PROSITE" id="PS50109">
    <property type="entry name" value="HIS_KIN"/>
    <property type="match status" value="1"/>
</dbReference>
<feature type="transmembrane region" description="Helical" evidence="11">
    <location>
        <begin position="131"/>
        <end position="151"/>
    </location>
</feature>
<evidence type="ECO:0000313" key="14">
    <source>
        <dbReference type="Proteomes" id="UP000290657"/>
    </source>
</evidence>
<dbReference type="InterPro" id="IPR036890">
    <property type="entry name" value="HATPase_C_sf"/>
</dbReference>
<dbReference type="GO" id="GO:0000155">
    <property type="term" value="F:phosphorelay sensor kinase activity"/>
    <property type="evidence" value="ECO:0007669"/>
    <property type="project" value="InterPro"/>
</dbReference>
<keyword evidence="10 11" id="KW-0472">Membrane</keyword>
<proteinExistence type="predicted"/>
<name>A0A4Q0XPV4_9BACT</name>
<organism evidence="13 14">
    <name type="scientific">Candidatus Marinarcus aquaticus</name>
    <dbReference type="NCBI Taxonomy" id="2044504"/>
    <lineage>
        <taxon>Bacteria</taxon>
        <taxon>Pseudomonadati</taxon>
        <taxon>Campylobacterota</taxon>
        <taxon>Epsilonproteobacteria</taxon>
        <taxon>Campylobacterales</taxon>
        <taxon>Arcobacteraceae</taxon>
        <taxon>Candidatus Marinarcus</taxon>
    </lineage>
</organism>
<dbReference type="EMBL" id="PDKN01000004">
    <property type="protein sequence ID" value="RXJ57588.1"/>
    <property type="molecule type" value="Genomic_DNA"/>
</dbReference>
<feature type="transmembrane region" description="Helical" evidence="11">
    <location>
        <begin position="12"/>
        <end position="33"/>
    </location>
</feature>
<evidence type="ECO:0000256" key="4">
    <source>
        <dbReference type="ARBA" id="ARBA00022553"/>
    </source>
</evidence>
<keyword evidence="14" id="KW-1185">Reference proteome</keyword>
<evidence type="ECO:0000256" key="11">
    <source>
        <dbReference type="SAM" id="Phobius"/>
    </source>
</evidence>
<keyword evidence="6 11" id="KW-0812">Transmembrane</keyword>
<evidence type="ECO:0000256" key="9">
    <source>
        <dbReference type="ARBA" id="ARBA00023012"/>
    </source>
</evidence>
<dbReference type="InterPro" id="IPR050428">
    <property type="entry name" value="TCS_sensor_his_kinase"/>
</dbReference>
<dbReference type="GO" id="GO:0005886">
    <property type="term" value="C:plasma membrane"/>
    <property type="evidence" value="ECO:0007669"/>
    <property type="project" value="TreeGrafter"/>
</dbReference>
<dbReference type="Proteomes" id="UP000290657">
    <property type="component" value="Unassembled WGS sequence"/>
</dbReference>
<dbReference type="PRINTS" id="PR00344">
    <property type="entry name" value="BCTRLSENSOR"/>
</dbReference>
<dbReference type="Gene3D" id="6.10.340.10">
    <property type="match status" value="1"/>
</dbReference>
<evidence type="ECO:0000256" key="7">
    <source>
        <dbReference type="ARBA" id="ARBA00022777"/>
    </source>
</evidence>
<evidence type="ECO:0000256" key="8">
    <source>
        <dbReference type="ARBA" id="ARBA00022989"/>
    </source>
</evidence>
<protein>
    <recommendedName>
        <fullName evidence="3">histidine kinase</fullName>
        <ecNumber evidence="3">2.7.13.3</ecNumber>
    </recommendedName>
</protein>
<gene>
    <name evidence="13" type="ORF">CRV04_07185</name>
</gene>
<evidence type="ECO:0000313" key="13">
    <source>
        <dbReference type="EMBL" id="RXJ57588.1"/>
    </source>
</evidence>
<comment type="catalytic activity">
    <reaction evidence="1">
        <text>ATP + protein L-histidine = ADP + protein N-phospho-L-histidine.</text>
        <dbReference type="EC" id="2.7.13.3"/>
    </reaction>
</comment>
<comment type="caution">
    <text evidence="13">The sequence shown here is derived from an EMBL/GenBank/DDBJ whole genome shotgun (WGS) entry which is preliminary data.</text>
</comment>
<dbReference type="InterPro" id="IPR003594">
    <property type="entry name" value="HATPase_dom"/>
</dbReference>
<dbReference type="Gene3D" id="1.10.287.130">
    <property type="match status" value="1"/>
</dbReference>
<dbReference type="Pfam" id="PF02518">
    <property type="entry name" value="HATPase_c"/>
    <property type="match status" value="1"/>
</dbReference>
<dbReference type="PANTHER" id="PTHR45436">
    <property type="entry name" value="SENSOR HISTIDINE KINASE YKOH"/>
    <property type="match status" value="1"/>
</dbReference>
<evidence type="ECO:0000256" key="5">
    <source>
        <dbReference type="ARBA" id="ARBA00022679"/>
    </source>
</evidence>
<dbReference type="AlphaFoldDB" id="A0A4Q0XPV4"/>
<dbReference type="SUPFAM" id="SSF47384">
    <property type="entry name" value="Homodimeric domain of signal transducing histidine kinase"/>
    <property type="match status" value="1"/>
</dbReference>
<dbReference type="Gene3D" id="3.30.565.10">
    <property type="entry name" value="Histidine kinase-like ATPase, C-terminal domain"/>
    <property type="match status" value="1"/>
</dbReference>
<evidence type="ECO:0000259" key="12">
    <source>
        <dbReference type="PROSITE" id="PS50109"/>
    </source>
</evidence>
<dbReference type="InterPro" id="IPR003661">
    <property type="entry name" value="HisK_dim/P_dom"/>
</dbReference>
<dbReference type="EC" id="2.7.13.3" evidence="3"/>
<dbReference type="InterPro" id="IPR004358">
    <property type="entry name" value="Sig_transdc_His_kin-like_C"/>
</dbReference>
<keyword evidence="9" id="KW-0902">Two-component regulatory system</keyword>
<feature type="domain" description="Histidine kinase" evidence="12">
    <location>
        <begin position="215"/>
        <end position="426"/>
    </location>
</feature>
<comment type="subcellular location">
    <subcellularLocation>
        <location evidence="2">Membrane</location>
        <topology evidence="2">Multi-pass membrane protein</topology>
    </subcellularLocation>
</comment>
<dbReference type="SMART" id="SM00388">
    <property type="entry name" value="HisKA"/>
    <property type="match status" value="1"/>
</dbReference>
<evidence type="ECO:0000256" key="2">
    <source>
        <dbReference type="ARBA" id="ARBA00004141"/>
    </source>
</evidence>
<dbReference type="InterPro" id="IPR005467">
    <property type="entry name" value="His_kinase_dom"/>
</dbReference>
<dbReference type="SUPFAM" id="SSF55874">
    <property type="entry name" value="ATPase domain of HSP90 chaperone/DNA topoisomerase II/histidine kinase"/>
    <property type="match status" value="1"/>
</dbReference>
<evidence type="ECO:0000256" key="10">
    <source>
        <dbReference type="ARBA" id="ARBA00023136"/>
    </source>
</evidence>
<dbReference type="Pfam" id="PF00512">
    <property type="entry name" value="HisKA"/>
    <property type="match status" value="1"/>
</dbReference>